<gene>
    <name evidence="3" type="ORF">FE257_005502</name>
</gene>
<organism evidence="3 4">
    <name type="scientific">Aspergillus nanangensis</name>
    <dbReference type="NCBI Taxonomy" id="2582783"/>
    <lineage>
        <taxon>Eukaryota</taxon>
        <taxon>Fungi</taxon>
        <taxon>Dikarya</taxon>
        <taxon>Ascomycota</taxon>
        <taxon>Pezizomycotina</taxon>
        <taxon>Eurotiomycetes</taxon>
        <taxon>Eurotiomycetidae</taxon>
        <taxon>Eurotiales</taxon>
        <taxon>Aspergillaceae</taxon>
        <taxon>Aspergillus</taxon>
        <taxon>Aspergillus subgen. Circumdati</taxon>
    </lineage>
</organism>
<protein>
    <recommendedName>
        <fullName evidence="2">C2H2-type domain-containing protein</fullName>
    </recommendedName>
</protein>
<dbReference type="PROSITE" id="PS00028">
    <property type="entry name" value="ZINC_FINGER_C2H2_1"/>
    <property type="match status" value="1"/>
</dbReference>
<evidence type="ECO:0000256" key="1">
    <source>
        <dbReference type="SAM" id="MobiDB-lite"/>
    </source>
</evidence>
<comment type="caution">
    <text evidence="3">The sequence shown here is derived from an EMBL/GenBank/DDBJ whole genome shotgun (WGS) entry which is preliminary data.</text>
</comment>
<dbReference type="InterPro" id="IPR013087">
    <property type="entry name" value="Znf_C2H2_type"/>
</dbReference>
<evidence type="ECO:0000313" key="4">
    <source>
        <dbReference type="Proteomes" id="UP001194746"/>
    </source>
</evidence>
<dbReference type="EMBL" id="VCAU01000233">
    <property type="protein sequence ID" value="KAF9882707.1"/>
    <property type="molecule type" value="Genomic_DNA"/>
</dbReference>
<feature type="compositionally biased region" description="Basic and acidic residues" evidence="1">
    <location>
        <begin position="61"/>
        <end position="70"/>
    </location>
</feature>
<dbReference type="PANTHER" id="PTHR37535:SF2">
    <property type="entry name" value="FINGER DOMAIN PROTEIN, PUTATIVE (AFU_ORTHOLOGUE AFUA_6G09300)-RELATED"/>
    <property type="match status" value="1"/>
</dbReference>
<proteinExistence type="predicted"/>
<name>A0AAD4CBF0_ASPNN</name>
<reference evidence="3" key="1">
    <citation type="journal article" date="2019" name="Beilstein J. Org. Chem.">
        <title>Nanangenines: drimane sesquiterpenoids as the dominant metabolite cohort of a novel Australian fungus, Aspergillus nanangensis.</title>
        <authorList>
            <person name="Lacey H.J."/>
            <person name="Gilchrist C.L.M."/>
            <person name="Crombie A."/>
            <person name="Kalaitzis J.A."/>
            <person name="Vuong D."/>
            <person name="Rutledge P.J."/>
            <person name="Turner P."/>
            <person name="Pitt J.I."/>
            <person name="Lacey E."/>
            <person name="Chooi Y.H."/>
            <person name="Piggott A.M."/>
        </authorList>
    </citation>
    <scope>NUCLEOTIDE SEQUENCE</scope>
    <source>
        <strain evidence="3">MST-FP2251</strain>
    </source>
</reference>
<reference evidence="3" key="2">
    <citation type="submission" date="2020-02" db="EMBL/GenBank/DDBJ databases">
        <authorList>
            <person name="Gilchrist C.L.M."/>
            <person name="Chooi Y.-H."/>
        </authorList>
    </citation>
    <scope>NUCLEOTIDE SEQUENCE</scope>
    <source>
        <strain evidence="3">MST-FP2251</strain>
    </source>
</reference>
<dbReference type="AlphaFoldDB" id="A0AAD4CBF0"/>
<sequence length="156" mass="17853">MAPAQIYLLEKLFTRPTVYSLEAEYQRRNDAVVAISPYCPVLEGGPLRGRRKRVTPVDGFDQERDTEVAKPAKKSHGGASNVTANPAPHSSSNAEYSAYKSILRHFRQKHLNDRICNMCDEDLLHEMHLRRHAEDVHRLSTERNYYPRQLAGSDSY</sequence>
<keyword evidence="4" id="KW-1185">Reference proteome</keyword>
<dbReference type="PANTHER" id="PTHR37535">
    <property type="entry name" value="FLUG DOMAIN PROTEIN"/>
    <property type="match status" value="1"/>
</dbReference>
<accession>A0AAD4CBF0</accession>
<feature type="compositionally biased region" description="Polar residues" evidence="1">
    <location>
        <begin position="78"/>
        <end position="93"/>
    </location>
</feature>
<feature type="domain" description="C2H2-type" evidence="2">
    <location>
        <begin position="116"/>
        <end position="137"/>
    </location>
</feature>
<evidence type="ECO:0000313" key="3">
    <source>
        <dbReference type="EMBL" id="KAF9882707.1"/>
    </source>
</evidence>
<evidence type="ECO:0000259" key="2">
    <source>
        <dbReference type="PROSITE" id="PS00028"/>
    </source>
</evidence>
<dbReference type="Proteomes" id="UP001194746">
    <property type="component" value="Unassembled WGS sequence"/>
</dbReference>
<feature type="region of interest" description="Disordered" evidence="1">
    <location>
        <begin position="50"/>
        <end position="93"/>
    </location>
</feature>